<evidence type="ECO:0000256" key="1">
    <source>
        <dbReference type="SAM" id="MobiDB-lite"/>
    </source>
</evidence>
<keyword evidence="3" id="KW-1185">Reference proteome</keyword>
<name>A0ABW0ZU01_9ACTN</name>
<feature type="compositionally biased region" description="Low complexity" evidence="1">
    <location>
        <begin position="192"/>
        <end position="201"/>
    </location>
</feature>
<dbReference type="RefSeq" id="WP_378282395.1">
    <property type="nucleotide sequence ID" value="NZ_JBHSON010000016.1"/>
</dbReference>
<organism evidence="2 3">
    <name type="scientific">Actinomadura rugatobispora</name>
    <dbReference type="NCBI Taxonomy" id="1994"/>
    <lineage>
        <taxon>Bacteria</taxon>
        <taxon>Bacillati</taxon>
        <taxon>Actinomycetota</taxon>
        <taxon>Actinomycetes</taxon>
        <taxon>Streptosporangiales</taxon>
        <taxon>Thermomonosporaceae</taxon>
        <taxon>Actinomadura</taxon>
    </lineage>
</organism>
<evidence type="ECO:0000313" key="2">
    <source>
        <dbReference type="EMBL" id="MFC5746779.1"/>
    </source>
</evidence>
<dbReference type="EMBL" id="JBHSON010000016">
    <property type="protein sequence ID" value="MFC5746779.1"/>
    <property type="molecule type" value="Genomic_DNA"/>
</dbReference>
<feature type="region of interest" description="Disordered" evidence="1">
    <location>
        <begin position="177"/>
        <end position="201"/>
    </location>
</feature>
<reference evidence="3" key="1">
    <citation type="journal article" date="2019" name="Int. J. Syst. Evol. Microbiol.">
        <title>The Global Catalogue of Microorganisms (GCM) 10K type strain sequencing project: providing services to taxonomists for standard genome sequencing and annotation.</title>
        <authorList>
            <consortium name="The Broad Institute Genomics Platform"/>
            <consortium name="The Broad Institute Genome Sequencing Center for Infectious Disease"/>
            <person name="Wu L."/>
            <person name="Ma J."/>
        </authorList>
    </citation>
    <scope>NUCLEOTIDE SEQUENCE [LARGE SCALE GENOMIC DNA]</scope>
    <source>
        <strain evidence="3">KCTC 42087</strain>
    </source>
</reference>
<sequence>MRADTRTGGGDADGAAEPVFRYAWAEDGLARHLALGWDGDGWWFESLPGGRVPLVDGAAHLAAFARWVLEPRPGGAYETGFPLVRGAPDGTIAEQGRDGGSLIRETALDVDVYLCRDEPGGPERLLAFPSASVVGTRTSYPVAAELVASPLDRERLRQAARALLAVTQPSICLIPAASAAARRRPRTDPAGRGDPGAARRG</sequence>
<protein>
    <submittedName>
        <fullName evidence="2">Uncharacterized protein</fullName>
    </submittedName>
</protein>
<proteinExistence type="predicted"/>
<gene>
    <name evidence="2" type="ORF">ACFPZN_14230</name>
</gene>
<accession>A0ABW0ZU01</accession>
<dbReference type="Proteomes" id="UP001596074">
    <property type="component" value="Unassembled WGS sequence"/>
</dbReference>
<evidence type="ECO:0000313" key="3">
    <source>
        <dbReference type="Proteomes" id="UP001596074"/>
    </source>
</evidence>
<comment type="caution">
    <text evidence="2">The sequence shown here is derived from an EMBL/GenBank/DDBJ whole genome shotgun (WGS) entry which is preliminary data.</text>
</comment>